<dbReference type="InterPro" id="IPR029151">
    <property type="entry name" value="Sensor-like_sf"/>
</dbReference>
<dbReference type="InterPro" id="IPR004089">
    <property type="entry name" value="MCPsignal_dom"/>
</dbReference>
<dbReference type="SMART" id="SM00283">
    <property type="entry name" value="MA"/>
    <property type="match status" value="1"/>
</dbReference>
<dbReference type="Proteomes" id="UP000239471">
    <property type="component" value="Unassembled WGS sequence"/>
</dbReference>
<dbReference type="PROSITE" id="PS50111">
    <property type="entry name" value="CHEMOTAXIS_TRANSDUC_2"/>
    <property type="match status" value="1"/>
</dbReference>
<evidence type="ECO:0000256" key="2">
    <source>
        <dbReference type="ARBA" id="ARBA00029447"/>
    </source>
</evidence>
<dbReference type="PRINTS" id="PR00260">
    <property type="entry name" value="CHEMTRNSDUCR"/>
</dbReference>
<dbReference type="RefSeq" id="WP_106058630.1">
    <property type="nucleotide sequence ID" value="NZ_PVXQ01000004.1"/>
</dbReference>
<dbReference type="Gene3D" id="6.10.340.10">
    <property type="match status" value="1"/>
</dbReference>
<dbReference type="AlphaFoldDB" id="A0A2T0BJC2"/>
<dbReference type="OrthoDB" id="9814363at2"/>
<dbReference type="GO" id="GO:0016020">
    <property type="term" value="C:membrane"/>
    <property type="evidence" value="ECO:0007669"/>
    <property type="project" value="InterPro"/>
</dbReference>
<dbReference type="Gene3D" id="1.10.287.950">
    <property type="entry name" value="Methyl-accepting chemotaxis protein"/>
    <property type="match status" value="1"/>
</dbReference>
<dbReference type="SUPFAM" id="SSF103190">
    <property type="entry name" value="Sensory domain-like"/>
    <property type="match status" value="1"/>
</dbReference>
<feature type="transmembrane region" description="Helical" evidence="4">
    <location>
        <begin position="6"/>
        <end position="29"/>
    </location>
</feature>
<keyword evidence="4" id="KW-0472">Membrane</keyword>
<dbReference type="GO" id="GO:0004888">
    <property type="term" value="F:transmembrane signaling receptor activity"/>
    <property type="evidence" value="ECO:0007669"/>
    <property type="project" value="InterPro"/>
</dbReference>
<dbReference type="SUPFAM" id="SSF58104">
    <property type="entry name" value="Methyl-accepting chemotaxis protein (MCP) signaling domain"/>
    <property type="match status" value="1"/>
</dbReference>
<dbReference type="Pfam" id="PF17201">
    <property type="entry name" value="Cache_3-Cache_2"/>
    <property type="match status" value="1"/>
</dbReference>
<protein>
    <submittedName>
        <fullName evidence="6">Methyl-accepting chemotaxis protein McpB</fullName>
    </submittedName>
</protein>
<comment type="caution">
    <text evidence="6">The sequence shown here is derived from an EMBL/GenBank/DDBJ whole genome shotgun (WGS) entry which is preliminary data.</text>
</comment>
<accession>A0A2T0BJC2</accession>
<evidence type="ECO:0000313" key="7">
    <source>
        <dbReference type="Proteomes" id="UP000239471"/>
    </source>
</evidence>
<dbReference type="GO" id="GO:0007165">
    <property type="term" value="P:signal transduction"/>
    <property type="evidence" value="ECO:0007669"/>
    <property type="project" value="UniProtKB-KW"/>
</dbReference>
<dbReference type="GO" id="GO:0006935">
    <property type="term" value="P:chemotaxis"/>
    <property type="evidence" value="ECO:0007669"/>
    <property type="project" value="InterPro"/>
</dbReference>
<evidence type="ECO:0000256" key="1">
    <source>
        <dbReference type="ARBA" id="ARBA00023224"/>
    </source>
</evidence>
<name>A0A2T0BJC2_9CLOT</name>
<feature type="transmembrane region" description="Helical" evidence="4">
    <location>
        <begin position="196"/>
        <end position="219"/>
    </location>
</feature>
<feature type="domain" description="Methyl-accepting transducer" evidence="5">
    <location>
        <begin position="291"/>
        <end position="548"/>
    </location>
</feature>
<evidence type="ECO:0000256" key="4">
    <source>
        <dbReference type="SAM" id="Phobius"/>
    </source>
</evidence>
<dbReference type="InterPro" id="IPR033462">
    <property type="entry name" value="Cache_3-Cache_2"/>
</dbReference>
<organism evidence="6 7">
    <name type="scientific">Clostridium vincentii</name>
    <dbReference type="NCBI Taxonomy" id="52704"/>
    <lineage>
        <taxon>Bacteria</taxon>
        <taxon>Bacillati</taxon>
        <taxon>Bacillota</taxon>
        <taxon>Clostridia</taxon>
        <taxon>Eubacteriales</taxon>
        <taxon>Clostridiaceae</taxon>
        <taxon>Clostridium</taxon>
    </lineage>
</organism>
<comment type="similarity">
    <text evidence="2">Belongs to the methyl-accepting chemotaxis (MCP) protein family.</text>
</comment>
<dbReference type="InterPro" id="IPR004090">
    <property type="entry name" value="Chemotax_Me-accpt_rcpt"/>
</dbReference>
<keyword evidence="1 3" id="KW-0807">Transducer</keyword>
<evidence type="ECO:0000256" key="3">
    <source>
        <dbReference type="PROSITE-ProRule" id="PRU00284"/>
    </source>
</evidence>
<sequence>MKSLKGKLIVIFTAIFAVMVLSICISGYAKGSVYMKEISNHHINNKLSSDINALSTYSELIYGNLTISNGNLVDENAGTIKGNYTAVDRISKDLGDLATIFVTDGDDFIRVSTNIMDENGLRAEGTKLDTNSEAYKSLSKGERYIGSSTIFNVDYETVYENILDSKGDVIGAYFIGIPTTTANEIITISLNSLRNLFIVLSLVFFIVNEIVITLVAGGLTKTLIAIKDFFKKIENLDVSEDVPKELLKAKNEFGDIIRGADKVVRNLRSFMENANNLVSNVTAYSKDLIQNMEQVNYTAGEISNAVVQIAEGASKQASDTEGGAHKVSDLGEGMDHNKSNMNNLNVAINNVEKYKSEGMKMLSSLESQNIESTKAVNEIHDVILNTNNKATEIQQSSIMIKDIAEQTNLLALNAAIEAARAGEEGKGFAVVAEEIRKLAEESTRFTEEIEETITELTSRTQIAVETMNKMSDIMSSQTKSVYGTSDKFKGISDSVEQTLSIVTDLNKTSTVMEKQKNSMIEIMEGLSAIAEENAASTEEVSASVEEQTASISEFNNSVSKMADLAENLKININKFKY</sequence>
<dbReference type="PANTHER" id="PTHR32089:SF112">
    <property type="entry name" value="LYSOZYME-LIKE PROTEIN-RELATED"/>
    <property type="match status" value="1"/>
</dbReference>
<reference evidence="6 7" key="1">
    <citation type="submission" date="2018-03" db="EMBL/GenBank/DDBJ databases">
        <title>Genome sequence of Clostridium vincentii DSM 10228.</title>
        <authorList>
            <person name="Poehlein A."/>
            <person name="Daniel R."/>
        </authorList>
    </citation>
    <scope>NUCLEOTIDE SEQUENCE [LARGE SCALE GENOMIC DNA]</scope>
    <source>
        <strain evidence="6 7">DSM 10228</strain>
    </source>
</reference>
<dbReference type="PANTHER" id="PTHR32089">
    <property type="entry name" value="METHYL-ACCEPTING CHEMOTAXIS PROTEIN MCPB"/>
    <property type="match status" value="1"/>
</dbReference>
<evidence type="ECO:0000313" key="6">
    <source>
        <dbReference type="EMBL" id="PRR83947.1"/>
    </source>
</evidence>
<gene>
    <name evidence="6" type="primary">mcpB_1</name>
    <name evidence="6" type="ORF">CLVI_06010</name>
</gene>
<dbReference type="Pfam" id="PF00015">
    <property type="entry name" value="MCPsignal"/>
    <property type="match status" value="1"/>
</dbReference>
<proteinExistence type="inferred from homology"/>
<dbReference type="EMBL" id="PVXQ01000004">
    <property type="protein sequence ID" value="PRR83947.1"/>
    <property type="molecule type" value="Genomic_DNA"/>
</dbReference>
<keyword evidence="7" id="KW-1185">Reference proteome</keyword>
<keyword evidence="4" id="KW-0812">Transmembrane</keyword>
<keyword evidence="4" id="KW-1133">Transmembrane helix</keyword>
<evidence type="ECO:0000259" key="5">
    <source>
        <dbReference type="PROSITE" id="PS50111"/>
    </source>
</evidence>